<dbReference type="InterPro" id="IPR015797">
    <property type="entry name" value="NUDIX_hydrolase-like_dom_sf"/>
</dbReference>
<dbReference type="PROSITE" id="PS00893">
    <property type="entry name" value="NUDIX_BOX"/>
    <property type="match status" value="1"/>
</dbReference>
<dbReference type="PROSITE" id="PS51462">
    <property type="entry name" value="NUDIX"/>
    <property type="match status" value="1"/>
</dbReference>
<comment type="cofactor">
    <cofactor evidence="1">
        <name>Mg(2+)</name>
        <dbReference type="ChEBI" id="CHEBI:18420"/>
    </cofactor>
</comment>
<name>A0A839RNJ6_9ACTN</name>
<proteinExistence type="predicted"/>
<dbReference type="Proteomes" id="UP000567922">
    <property type="component" value="Unassembled WGS sequence"/>
</dbReference>
<keyword evidence="2 4" id="KW-0378">Hydrolase</keyword>
<comment type="caution">
    <text evidence="4">The sequence shown here is derived from an EMBL/GenBank/DDBJ whole genome shotgun (WGS) entry which is preliminary data.</text>
</comment>
<feature type="domain" description="Nudix hydrolase" evidence="3">
    <location>
        <begin position="19"/>
        <end position="156"/>
    </location>
</feature>
<dbReference type="GO" id="GO:0035539">
    <property type="term" value="F:8-oxo-7,8-dihydrodeoxyguanosine triphosphate pyrophosphatase activity"/>
    <property type="evidence" value="ECO:0007669"/>
    <property type="project" value="UniProtKB-EC"/>
</dbReference>
<dbReference type="EMBL" id="JACHWS010000002">
    <property type="protein sequence ID" value="MBB3037573.1"/>
    <property type="molecule type" value="Genomic_DNA"/>
</dbReference>
<dbReference type="InterPro" id="IPR000086">
    <property type="entry name" value="NUDIX_hydrolase_dom"/>
</dbReference>
<dbReference type="Pfam" id="PF00293">
    <property type="entry name" value="NUDIX"/>
    <property type="match status" value="1"/>
</dbReference>
<accession>A0A839RNJ6</accession>
<organism evidence="4 5">
    <name type="scientific">Hoyosella altamirensis</name>
    <dbReference type="NCBI Taxonomy" id="616997"/>
    <lineage>
        <taxon>Bacteria</taxon>
        <taxon>Bacillati</taxon>
        <taxon>Actinomycetota</taxon>
        <taxon>Actinomycetes</taxon>
        <taxon>Mycobacteriales</taxon>
        <taxon>Hoyosellaceae</taxon>
        <taxon>Hoyosella</taxon>
    </lineage>
</organism>
<evidence type="ECO:0000313" key="5">
    <source>
        <dbReference type="Proteomes" id="UP000567922"/>
    </source>
</evidence>
<dbReference type="RefSeq" id="WP_064441022.1">
    <property type="nucleotide sequence ID" value="NZ_BDDI01000011.1"/>
</dbReference>
<evidence type="ECO:0000256" key="2">
    <source>
        <dbReference type="ARBA" id="ARBA00022801"/>
    </source>
</evidence>
<dbReference type="Gene3D" id="3.90.79.10">
    <property type="entry name" value="Nucleoside Triphosphate Pyrophosphohydrolase"/>
    <property type="match status" value="1"/>
</dbReference>
<keyword evidence="5" id="KW-1185">Reference proteome</keyword>
<reference evidence="4 5" key="1">
    <citation type="submission" date="2020-08" db="EMBL/GenBank/DDBJ databases">
        <title>Sequencing the genomes of 1000 actinobacteria strains.</title>
        <authorList>
            <person name="Klenk H.-P."/>
        </authorList>
    </citation>
    <scope>NUCLEOTIDE SEQUENCE [LARGE SCALE GENOMIC DNA]</scope>
    <source>
        <strain evidence="4 5">DSM 45258</strain>
    </source>
</reference>
<dbReference type="InterPro" id="IPR020084">
    <property type="entry name" value="NUDIX_hydrolase_CS"/>
</dbReference>
<dbReference type="PANTHER" id="PTHR43046:SF2">
    <property type="entry name" value="8-OXO-DGTP DIPHOSPHATASE-RELATED"/>
    <property type="match status" value="1"/>
</dbReference>
<dbReference type="OrthoDB" id="3404294at2"/>
<evidence type="ECO:0000256" key="1">
    <source>
        <dbReference type="ARBA" id="ARBA00001946"/>
    </source>
</evidence>
<dbReference type="PANTHER" id="PTHR43046">
    <property type="entry name" value="GDP-MANNOSE MANNOSYL HYDROLASE"/>
    <property type="match status" value="1"/>
</dbReference>
<sequence>MRGDGDGWVIGGDGARRWGKHGAAGLLLRAPGERGASVVLLQHRAEWSHQGGTWALPGGARDSHESEVHAALREAQEEAGIAADRIRVRAVVTTAGELPGWTYTTVVADAEETLETVPNHESLDLEWVREGEVTDYPLHTGLAASWPALTACPLRLIVDTANVVGSRANGWWRDRVGATRALAEEIVSTLPRTVALPEGGYGWLTELDLVLEGAARAIERLPLSRLHHAPGSGDDEIVRLCSVAADHASQSTVHTVVVTADRGLRDRLPAGTSILGPSALLSWLDSTGEVAARANR</sequence>
<gene>
    <name evidence="4" type="ORF">FHU29_002022</name>
</gene>
<dbReference type="CDD" id="cd18877">
    <property type="entry name" value="NUDIX_Hydrolase"/>
    <property type="match status" value="1"/>
</dbReference>
<dbReference type="SUPFAM" id="SSF55811">
    <property type="entry name" value="Nudix"/>
    <property type="match status" value="1"/>
</dbReference>
<evidence type="ECO:0000313" key="4">
    <source>
        <dbReference type="EMBL" id="MBB3037573.1"/>
    </source>
</evidence>
<evidence type="ECO:0000259" key="3">
    <source>
        <dbReference type="PROSITE" id="PS51462"/>
    </source>
</evidence>
<protein>
    <submittedName>
        <fullName evidence="4">8-oxo-dGTP diphosphatase</fullName>
        <ecNumber evidence="4">3.6.1.55</ecNumber>
    </submittedName>
</protein>
<dbReference type="AlphaFoldDB" id="A0A839RNJ6"/>
<dbReference type="EC" id="3.6.1.55" evidence="4"/>